<dbReference type="InterPro" id="IPR050194">
    <property type="entry name" value="Glycosyltransferase_grp1"/>
</dbReference>
<dbReference type="PATRIC" id="fig|1227488.3.peg.1792"/>
<evidence type="ECO:0000259" key="2">
    <source>
        <dbReference type="Pfam" id="PF13439"/>
    </source>
</evidence>
<gene>
    <name evidence="3" type="ORF">C477_09084</name>
</gene>
<proteinExistence type="predicted"/>
<dbReference type="Gene3D" id="3.40.50.2000">
    <property type="entry name" value="Glycogen Phosphorylase B"/>
    <property type="match status" value="2"/>
</dbReference>
<evidence type="ECO:0000313" key="3">
    <source>
        <dbReference type="EMBL" id="ELZ19143.1"/>
    </source>
</evidence>
<evidence type="ECO:0000313" key="4">
    <source>
        <dbReference type="Proteomes" id="UP000011657"/>
    </source>
</evidence>
<evidence type="ECO:0000259" key="1">
    <source>
        <dbReference type="Pfam" id="PF00534"/>
    </source>
</evidence>
<dbReference type="PANTHER" id="PTHR45947:SF3">
    <property type="entry name" value="SULFOQUINOVOSYL TRANSFERASE SQD2"/>
    <property type="match status" value="1"/>
</dbReference>
<dbReference type="Pfam" id="PF13439">
    <property type="entry name" value="Glyco_transf_4"/>
    <property type="match status" value="1"/>
</dbReference>
<dbReference type="PANTHER" id="PTHR45947">
    <property type="entry name" value="SULFOQUINOVOSYL TRANSFERASE SQD2"/>
    <property type="match status" value="1"/>
</dbReference>
<dbReference type="SUPFAM" id="SSF53756">
    <property type="entry name" value="UDP-Glycosyltransferase/glycogen phosphorylase"/>
    <property type="match status" value="1"/>
</dbReference>
<dbReference type="RefSeq" id="WP_008894123.1">
    <property type="nucleotide sequence ID" value="NZ_AOIS01000031.1"/>
</dbReference>
<feature type="domain" description="Glycosyltransferase subfamily 4-like N-terminal" evidence="2">
    <location>
        <begin position="46"/>
        <end position="183"/>
    </location>
</feature>
<dbReference type="eggNOG" id="arCOG01403">
    <property type="taxonomic scope" value="Archaea"/>
</dbReference>
<feature type="domain" description="Glycosyl transferase family 1" evidence="1">
    <location>
        <begin position="192"/>
        <end position="330"/>
    </location>
</feature>
<organism evidence="3 4">
    <name type="scientific">Haloterrigena salina JCM 13891</name>
    <dbReference type="NCBI Taxonomy" id="1227488"/>
    <lineage>
        <taxon>Archaea</taxon>
        <taxon>Methanobacteriati</taxon>
        <taxon>Methanobacteriota</taxon>
        <taxon>Stenosarchaea group</taxon>
        <taxon>Halobacteria</taxon>
        <taxon>Halobacteriales</taxon>
        <taxon>Natrialbaceae</taxon>
        <taxon>Haloterrigena</taxon>
    </lineage>
</organism>
<name>M0C950_9EURY</name>
<keyword evidence="4" id="KW-1185">Reference proteome</keyword>
<dbReference type="Pfam" id="PF00534">
    <property type="entry name" value="Glycos_transf_1"/>
    <property type="match status" value="1"/>
</dbReference>
<dbReference type="InterPro" id="IPR001296">
    <property type="entry name" value="Glyco_trans_1"/>
</dbReference>
<dbReference type="EMBL" id="AOIS01000031">
    <property type="protein sequence ID" value="ELZ19143.1"/>
    <property type="molecule type" value="Genomic_DNA"/>
</dbReference>
<dbReference type="Proteomes" id="UP000011657">
    <property type="component" value="Unassembled WGS sequence"/>
</dbReference>
<dbReference type="OrthoDB" id="132546at2157"/>
<protein>
    <submittedName>
        <fullName evidence="3">Group 1 glycosyl transferase</fullName>
    </submittedName>
</protein>
<dbReference type="GO" id="GO:0016757">
    <property type="term" value="F:glycosyltransferase activity"/>
    <property type="evidence" value="ECO:0007669"/>
    <property type="project" value="InterPro"/>
</dbReference>
<keyword evidence="3" id="KW-0808">Transferase</keyword>
<dbReference type="InterPro" id="IPR028098">
    <property type="entry name" value="Glyco_trans_4-like_N"/>
</dbReference>
<reference evidence="3 4" key="1">
    <citation type="journal article" date="2014" name="PLoS Genet.">
        <title>Phylogenetically driven sequencing of extremely halophilic archaea reveals strategies for static and dynamic osmo-response.</title>
        <authorList>
            <person name="Becker E.A."/>
            <person name="Seitzer P.M."/>
            <person name="Tritt A."/>
            <person name="Larsen D."/>
            <person name="Krusor M."/>
            <person name="Yao A.I."/>
            <person name="Wu D."/>
            <person name="Madern D."/>
            <person name="Eisen J.A."/>
            <person name="Darling A.E."/>
            <person name="Facciotti M.T."/>
        </authorList>
    </citation>
    <scope>NUCLEOTIDE SEQUENCE [LARGE SCALE GENOMIC DNA]</scope>
    <source>
        <strain evidence="3 4">JCM 13891</strain>
    </source>
</reference>
<dbReference type="STRING" id="1227488.C477_09084"/>
<comment type="caution">
    <text evidence="3">The sequence shown here is derived from an EMBL/GenBank/DDBJ whole genome shotgun (WGS) entry which is preliminary data.</text>
</comment>
<dbReference type="AlphaFoldDB" id="M0C950"/>
<accession>M0C950</accession>
<sequence length="381" mass="43061">MDEEIAVVHDQLSTIGGAAEAAFILARTFDCPLFAMEVDQAKVPDDVDVRKIGPDGFRRRLLSGGHFYNKLYRVLQWQDPSELYEFDTLILNKLEPRYFIPEDRQTVVWNVHSPASGRYDLFHYESPRTPRKLLKSGWRTFFETNTVTPDAMVANSDLVKHRLRKYWGVSEDDVTVIYEPVDTGQFGPEKAGPLNDEEPFYLSISRLSKLKQIGPVVEAFNELDQRLVVAGDGPERSRLESMAGDNVEFVGYISGEEKAAYMAEAKAMIANAINEDFGMTPIESLASGTPVIGVNDGFTQYQIIDGVNGVQFDRGVENLRSAVESFEGNGVKWTESELREFAQNFDVDRYQRQFQSIVKEARNRTAINVPWSGSDPTFEQK</sequence>